<dbReference type="EMBL" id="BMIO01000002">
    <property type="protein sequence ID" value="GGD36219.1"/>
    <property type="molecule type" value="Genomic_DNA"/>
</dbReference>
<feature type="chain" id="PRO_5037595438" description="Lipoprotein" evidence="2">
    <location>
        <begin position="20"/>
        <end position="93"/>
    </location>
</feature>
<evidence type="ECO:0008006" key="5">
    <source>
        <dbReference type="Google" id="ProtNLM"/>
    </source>
</evidence>
<gene>
    <name evidence="3" type="ORF">GCM10010989_07900</name>
</gene>
<sequence length="93" mass="9286">MKKIALVAASLAFALSACGSTDDPDAPAEADTVEMPADEVMTQPGMDEDPAVDAEMADEMGDAPVVEETTAPADDAADAAADAAADLEAAMAE</sequence>
<proteinExistence type="predicted"/>
<evidence type="ECO:0000256" key="2">
    <source>
        <dbReference type="SAM" id="SignalP"/>
    </source>
</evidence>
<dbReference type="Proteomes" id="UP000598997">
    <property type="component" value="Unassembled WGS sequence"/>
</dbReference>
<evidence type="ECO:0000256" key="1">
    <source>
        <dbReference type="SAM" id="MobiDB-lite"/>
    </source>
</evidence>
<reference evidence="3 4" key="1">
    <citation type="journal article" date="2014" name="Int. J. Syst. Evol. Microbiol.">
        <title>Complete genome sequence of Corynebacterium casei LMG S-19264T (=DSM 44701T), isolated from a smear-ripened cheese.</title>
        <authorList>
            <consortium name="US DOE Joint Genome Institute (JGI-PGF)"/>
            <person name="Walter F."/>
            <person name="Albersmeier A."/>
            <person name="Kalinowski J."/>
            <person name="Ruckert C."/>
        </authorList>
    </citation>
    <scope>NUCLEOTIDE SEQUENCE [LARGE SCALE GENOMIC DNA]</scope>
    <source>
        <strain evidence="3 4">CGMCC 1.15358</strain>
    </source>
</reference>
<keyword evidence="4" id="KW-1185">Reference proteome</keyword>
<dbReference type="OrthoDB" id="9930263at2"/>
<keyword evidence="2" id="KW-0732">Signal</keyword>
<feature type="signal peptide" evidence="2">
    <location>
        <begin position="1"/>
        <end position="19"/>
    </location>
</feature>
<evidence type="ECO:0000313" key="4">
    <source>
        <dbReference type="Proteomes" id="UP000598997"/>
    </source>
</evidence>
<protein>
    <recommendedName>
        <fullName evidence="5">Lipoprotein</fullName>
    </recommendedName>
</protein>
<dbReference type="AlphaFoldDB" id="A0A916YAZ2"/>
<comment type="caution">
    <text evidence="3">The sequence shown here is derived from an EMBL/GenBank/DDBJ whole genome shotgun (WGS) entry which is preliminary data.</text>
</comment>
<dbReference type="PROSITE" id="PS51257">
    <property type="entry name" value="PROKAR_LIPOPROTEIN"/>
    <property type="match status" value="1"/>
</dbReference>
<evidence type="ECO:0000313" key="3">
    <source>
        <dbReference type="EMBL" id="GGD36219.1"/>
    </source>
</evidence>
<feature type="region of interest" description="Disordered" evidence="1">
    <location>
        <begin position="71"/>
        <end position="93"/>
    </location>
</feature>
<accession>A0A916YAZ2</accession>
<dbReference type="RefSeq" id="WP_066764643.1">
    <property type="nucleotide sequence ID" value="NZ_BMIO01000002.1"/>
</dbReference>
<name>A0A916YAZ2_9SPHN</name>
<organism evidence="3 4">
    <name type="scientific">Croceicoccus pelagius</name>
    <dbReference type="NCBI Taxonomy" id="1703341"/>
    <lineage>
        <taxon>Bacteria</taxon>
        <taxon>Pseudomonadati</taxon>
        <taxon>Pseudomonadota</taxon>
        <taxon>Alphaproteobacteria</taxon>
        <taxon>Sphingomonadales</taxon>
        <taxon>Erythrobacteraceae</taxon>
        <taxon>Croceicoccus</taxon>
    </lineage>
</organism>